<dbReference type="Pfam" id="PF00172">
    <property type="entry name" value="Zn_clus"/>
    <property type="match status" value="1"/>
</dbReference>
<evidence type="ECO:0000256" key="1">
    <source>
        <dbReference type="ARBA" id="ARBA00022723"/>
    </source>
</evidence>
<gene>
    <name evidence="5" type="ORF">PDIGIT_LOCUS12157</name>
</gene>
<dbReference type="InterPro" id="IPR007219">
    <property type="entry name" value="XnlR_reg_dom"/>
</dbReference>
<comment type="caution">
    <text evidence="5">The sequence shown here is derived from an EMBL/GenBank/DDBJ whole genome shotgun (WGS) entry which is preliminary data.</text>
</comment>
<name>A0A9W4XP10_9PLEO</name>
<dbReference type="GO" id="GO:0003677">
    <property type="term" value="F:DNA binding"/>
    <property type="evidence" value="ECO:0007669"/>
    <property type="project" value="InterPro"/>
</dbReference>
<evidence type="ECO:0000313" key="6">
    <source>
        <dbReference type="Proteomes" id="UP001152607"/>
    </source>
</evidence>
<dbReference type="Proteomes" id="UP001152607">
    <property type="component" value="Unassembled WGS sequence"/>
</dbReference>
<dbReference type="SMART" id="SM00066">
    <property type="entry name" value="GAL4"/>
    <property type="match status" value="1"/>
</dbReference>
<dbReference type="SUPFAM" id="SSF57701">
    <property type="entry name" value="Zn2/Cys6 DNA-binding domain"/>
    <property type="match status" value="1"/>
</dbReference>
<feature type="domain" description="Zn(2)-C6 fungal-type" evidence="4">
    <location>
        <begin position="15"/>
        <end position="45"/>
    </location>
</feature>
<reference evidence="5" key="1">
    <citation type="submission" date="2023-01" db="EMBL/GenBank/DDBJ databases">
        <authorList>
            <person name="Van Ghelder C."/>
            <person name="Rancurel C."/>
        </authorList>
    </citation>
    <scope>NUCLEOTIDE SEQUENCE</scope>
    <source>
        <strain evidence="5">CNCM I-4278</strain>
    </source>
</reference>
<dbReference type="Gene3D" id="4.10.240.10">
    <property type="entry name" value="Zn(2)-C6 fungal-type DNA-binding domain"/>
    <property type="match status" value="1"/>
</dbReference>
<accession>A0A9W4XP10</accession>
<sequence>MEDHTPKAIERVNLACIQCRNRHVKCDATQPSCKRCTRDRKECTYRKSRRGGLDKAALLRRKQRLEQQAAEEHQHSQQPTPPQHHVPGSATSNELPAGMLDRFSTNLGLSTPAHVGSSPLGSMDLAFECNTGRLLDIYHEAFWPAFPFTLPNSYLQDRSSIIHHALKHVLLVQQWIGSIYAPWTPSEPYYDIAHGALSSGTLPKSPWTVQAFVLMAFAEYYSDKRIEARGTADKAVALALELQMNTRGFAGAYGEGDAVLEESWRRTYYFCAFLDQHLSVISMTPFFLLRDVEFQVDLPCEDEQYISGQIPAPVTWQDYYMREFADVEYVYSSLVYLLDIAQIVLFVMRTFVRLGGIINEEFATSVDTKVMAWSSLLPICKRDPMRKDGTVDETMFLAHEMAAVILATVHRPLSSLAYSAEEMTTTTFISGVPSTDPTTYRRNAHTARTLKAIDMQTKLLSIPCAIEKHNMMTSIIVARLTAAQIAVCNVLLDDDYGLTIARDRVRLSIGFLNSVGTIWPLAKKTAQDIKRISRASLTSLPSTVEQQSQAVSEPAEIEIARDEVLWPLDPAAQIDIYAGLSMPVDWEASMMGYTSSSTSS</sequence>
<protein>
    <recommendedName>
        <fullName evidence="4">Zn(2)-C6 fungal-type domain-containing protein</fullName>
    </recommendedName>
</protein>
<dbReference type="PANTHER" id="PTHR47431">
    <property type="entry name" value="ZN(II)2CYS6 TRANSCRIPTION FACTOR (EUROFUNG)-RELATED"/>
    <property type="match status" value="1"/>
</dbReference>
<evidence type="ECO:0000256" key="2">
    <source>
        <dbReference type="ARBA" id="ARBA00023242"/>
    </source>
</evidence>
<dbReference type="PROSITE" id="PS50048">
    <property type="entry name" value="ZN2_CY6_FUNGAL_2"/>
    <property type="match status" value="1"/>
</dbReference>
<dbReference type="CDD" id="cd12148">
    <property type="entry name" value="fungal_TF_MHR"/>
    <property type="match status" value="1"/>
</dbReference>
<dbReference type="Pfam" id="PF04082">
    <property type="entry name" value="Fungal_trans"/>
    <property type="match status" value="1"/>
</dbReference>
<evidence type="ECO:0000256" key="3">
    <source>
        <dbReference type="SAM" id="MobiDB-lite"/>
    </source>
</evidence>
<dbReference type="AlphaFoldDB" id="A0A9W4XP10"/>
<proteinExistence type="predicted"/>
<keyword evidence="1" id="KW-0479">Metal-binding</keyword>
<keyword evidence="6" id="KW-1185">Reference proteome</keyword>
<dbReference type="InterPro" id="IPR001138">
    <property type="entry name" value="Zn2Cys6_DnaBD"/>
</dbReference>
<dbReference type="EMBL" id="CAOQHR010000008">
    <property type="protein sequence ID" value="CAI6339019.1"/>
    <property type="molecule type" value="Genomic_DNA"/>
</dbReference>
<evidence type="ECO:0000313" key="5">
    <source>
        <dbReference type="EMBL" id="CAI6339019.1"/>
    </source>
</evidence>
<dbReference type="GO" id="GO:0008270">
    <property type="term" value="F:zinc ion binding"/>
    <property type="evidence" value="ECO:0007669"/>
    <property type="project" value="InterPro"/>
</dbReference>
<dbReference type="OrthoDB" id="10067394at2759"/>
<keyword evidence="2" id="KW-0539">Nucleus</keyword>
<dbReference type="CDD" id="cd00067">
    <property type="entry name" value="GAL4"/>
    <property type="match status" value="1"/>
</dbReference>
<dbReference type="PANTHER" id="PTHR47431:SF4">
    <property type="entry name" value="ZN(II)2CYS6 TRANSCRIPTION FACTOR (EUROFUNG)"/>
    <property type="match status" value="1"/>
</dbReference>
<evidence type="ECO:0000259" key="4">
    <source>
        <dbReference type="PROSITE" id="PS50048"/>
    </source>
</evidence>
<organism evidence="5 6">
    <name type="scientific">Periconia digitata</name>
    <dbReference type="NCBI Taxonomy" id="1303443"/>
    <lineage>
        <taxon>Eukaryota</taxon>
        <taxon>Fungi</taxon>
        <taxon>Dikarya</taxon>
        <taxon>Ascomycota</taxon>
        <taxon>Pezizomycotina</taxon>
        <taxon>Dothideomycetes</taxon>
        <taxon>Pleosporomycetidae</taxon>
        <taxon>Pleosporales</taxon>
        <taxon>Massarineae</taxon>
        <taxon>Periconiaceae</taxon>
        <taxon>Periconia</taxon>
    </lineage>
</organism>
<dbReference type="GO" id="GO:0006351">
    <property type="term" value="P:DNA-templated transcription"/>
    <property type="evidence" value="ECO:0007669"/>
    <property type="project" value="InterPro"/>
</dbReference>
<feature type="region of interest" description="Disordered" evidence="3">
    <location>
        <begin position="64"/>
        <end position="95"/>
    </location>
</feature>
<dbReference type="PROSITE" id="PS00463">
    <property type="entry name" value="ZN2_CY6_FUNGAL_1"/>
    <property type="match status" value="1"/>
</dbReference>
<dbReference type="GO" id="GO:0000981">
    <property type="term" value="F:DNA-binding transcription factor activity, RNA polymerase II-specific"/>
    <property type="evidence" value="ECO:0007669"/>
    <property type="project" value="InterPro"/>
</dbReference>
<dbReference type="InterPro" id="IPR036864">
    <property type="entry name" value="Zn2-C6_fun-type_DNA-bd_sf"/>
</dbReference>